<organism evidence="2 3">
    <name type="scientific">Coccidioides immitis RMSCC 3703</name>
    <dbReference type="NCBI Taxonomy" id="454286"/>
    <lineage>
        <taxon>Eukaryota</taxon>
        <taxon>Fungi</taxon>
        <taxon>Dikarya</taxon>
        <taxon>Ascomycota</taxon>
        <taxon>Pezizomycotina</taxon>
        <taxon>Eurotiomycetes</taxon>
        <taxon>Eurotiomycetidae</taxon>
        <taxon>Onygenales</taxon>
        <taxon>Onygenaceae</taxon>
        <taxon>Coccidioides</taxon>
    </lineage>
</organism>
<accession>A0A0J8RAF6</accession>
<proteinExistence type="predicted"/>
<evidence type="ECO:0000313" key="3">
    <source>
        <dbReference type="Proteomes" id="UP000054559"/>
    </source>
</evidence>
<dbReference type="Proteomes" id="UP000054559">
    <property type="component" value="Unassembled WGS sequence"/>
</dbReference>
<sequence length="173" mass="18899">MTFLIWPSEPSANVCPSRRQEARGGAVRDQEKAPGRFPGPLLSAGSLLGRVSPVLTETPRCSFIALYVKSPSHMFNGVFKPSADSPGSIAPTPEKRYASATLSSPLQTQESGSRGNWKLFASKSPRPFSTSLSNCKLFFPRGTITLAKWQMESNLARCSVEARKPPCCHKRSR</sequence>
<evidence type="ECO:0000313" key="2">
    <source>
        <dbReference type="EMBL" id="KMU80843.1"/>
    </source>
</evidence>
<gene>
    <name evidence="2" type="ORF">CISG_08968</name>
</gene>
<name>A0A0J8RAF6_COCIT</name>
<feature type="compositionally biased region" description="Polar residues" evidence="1">
    <location>
        <begin position="100"/>
        <end position="114"/>
    </location>
</feature>
<feature type="region of interest" description="Disordered" evidence="1">
    <location>
        <begin position="98"/>
        <end position="117"/>
    </location>
</feature>
<dbReference type="EMBL" id="DS268192">
    <property type="protein sequence ID" value="KMU80843.1"/>
    <property type="molecule type" value="Genomic_DNA"/>
</dbReference>
<dbReference type="AlphaFoldDB" id="A0A0J8RAF6"/>
<protein>
    <submittedName>
        <fullName evidence="2">Uncharacterized protein</fullName>
    </submittedName>
</protein>
<evidence type="ECO:0000256" key="1">
    <source>
        <dbReference type="SAM" id="MobiDB-lite"/>
    </source>
</evidence>
<reference evidence="3" key="1">
    <citation type="journal article" date="2010" name="Genome Res.">
        <title>Population genomic sequencing of Coccidioides fungi reveals recent hybridization and transposon control.</title>
        <authorList>
            <person name="Neafsey D.E."/>
            <person name="Barker B.M."/>
            <person name="Sharpton T.J."/>
            <person name="Stajich J.E."/>
            <person name="Park D.J."/>
            <person name="Whiston E."/>
            <person name="Hung C.-Y."/>
            <person name="McMahan C."/>
            <person name="White J."/>
            <person name="Sykes S."/>
            <person name="Heiman D."/>
            <person name="Young S."/>
            <person name="Zeng Q."/>
            <person name="Abouelleil A."/>
            <person name="Aftuck L."/>
            <person name="Bessette D."/>
            <person name="Brown A."/>
            <person name="FitzGerald M."/>
            <person name="Lui A."/>
            <person name="Macdonald J.P."/>
            <person name="Priest M."/>
            <person name="Orbach M.J."/>
            <person name="Galgiani J.N."/>
            <person name="Kirkland T.N."/>
            <person name="Cole G.T."/>
            <person name="Birren B.W."/>
            <person name="Henn M.R."/>
            <person name="Taylor J.W."/>
            <person name="Rounsley S.D."/>
        </authorList>
    </citation>
    <scope>NUCLEOTIDE SEQUENCE [LARGE SCALE GENOMIC DNA]</scope>
    <source>
        <strain evidence="3">RMSCC 3703</strain>
    </source>
</reference>